<protein>
    <recommendedName>
        <fullName evidence="1">Reverse transcriptase Ty1/copia-type domain-containing protein</fullName>
    </recommendedName>
</protein>
<evidence type="ECO:0000313" key="3">
    <source>
        <dbReference type="Proteomes" id="UP001162060"/>
    </source>
</evidence>
<evidence type="ECO:0000313" key="2">
    <source>
        <dbReference type="EMBL" id="CAK7931657.1"/>
    </source>
</evidence>
<reference evidence="2" key="1">
    <citation type="submission" date="2024-01" db="EMBL/GenBank/DDBJ databases">
        <authorList>
            <person name="Webb A."/>
        </authorList>
    </citation>
    <scope>NUCLEOTIDE SEQUENCE</scope>
    <source>
        <strain evidence="2">Pm1</strain>
    </source>
</reference>
<name>A0AAV1UDE5_9STRA</name>
<dbReference type="SUPFAM" id="SSF56672">
    <property type="entry name" value="DNA/RNA polymerases"/>
    <property type="match status" value="1"/>
</dbReference>
<dbReference type="Proteomes" id="UP001162060">
    <property type="component" value="Unassembled WGS sequence"/>
</dbReference>
<evidence type="ECO:0000259" key="1">
    <source>
        <dbReference type="Pfam" id="PF07727"/>
    </source>
</evidence>
<dbReference type="InterPro" id="IPR013103">
    <property type="entry name" value="RVT_2"/>
</dbReference>
<dbReference type="AlphaFoldDB" id="A0AAV1UDE5"/>
<dbReference type="InterPro" id="IPR043502">
    <property type="entry name" value="DNA/RNA_pol_sf"/>
</dbReference>
<gene>
    <name evidence="2" type="ORF">PM001_LOCUS16807</name>
</gene>
<feature type="domain" description="Reverse transcriptase Ty1/copia-type" evidence="1">
    <location>
        <begin position="2"/>
        <end position="49"/>
    </location>
</feature>
<sequence>MILVVLYVDDLILASSNNELLKSTKMALSKRFEMTDLGELDYFLGMEIKERP</sequence>
<organism evidence="2 3">
    <name type="scientific">Peronospora matthiolae</name>
    <dbReference type="NCBI Taxonomy" id="2874970"/>
    <lineage>
        <taxon>Eukaryota</taxon>
        <taxon>Sar</taxon>
        <taxon>Stramenopiles</taxon>
        <taxon>Oomycota</taxon>
        <taxon>Peronosporomycetes</taxon>
        <taxon>Peronosporales</taxon>
        <taxon>Peronosporaceae</taxon>
        <taxon>Peronospora</taxon>
    </lineage>
</organism>
<comment type="caution">
    <text evidence="2">The sequence shown here is derived from an EMBL/GenBank/DDBJ whole genome shotgun (WGS) entry which is preliminary data.</text>
</comment>
<proteinExistence type="predicted"/>
<dbReference type="EMBL" id="CAKLBY020000181">
    <property type="protein sequence ID" value="CAK7931657.1"/>
    <property type="molecule type" value="Genomic_DNA"/>
</dbReference>
<dbReference type="Pfam" id="PF07727">
    <property type="entry name" value="RVT_2"/>
    <property type="match status" value="1"/>
</dbReference>
<accession>A0AAV1UDE5</accession>